<proteinExistence type="predicted"/>
<evidence type="ECO:0000313" key="1">
    <source>
        <dbReference type="EMBL" id="KAK7680270.1"/>
    </source>
</evidence>
<dbReference type="EMBL" id="JASBNA010000051">
    <property type="protein sequence ID" value="KAK7680270.1"/>
    <property type="molecule type" value="Genomic_DNA"/>
</dbReference>
<dbReference type="Proteomes" id="UP001385951">
    <property type="component" value="Unassembled WGS sequence"/>
</dbReference>
<reference evidence="1 2" key="1">
    <citation type="submission" date="2022-09" db="EMBL/GenBank/DDBJ databases">
        <authorList>
            <person name="Palmer J.M."/>
        </authorList>
    </citation>
    <scope>NUCLEOTIDE SEQUENCE [LARGE SCALE GENOMIC DNA]</scope>
    <source>
        <strain evidence="1 2">DSM 7382</strain>
    </source>
</reference>
<organism evidence="1 2">
    <name type="scientific">Cerrena zonata</name>
    <dbReference type="NCBI Taxonomy" id="2478898"/>
    <lineage>
        <taxon>Eukaryota</taxon>
        <taxon>Fungi</taxon>
        <taxon>Dikarya</taxon>
        <taxon>Basidiomycota</taxon>
        <taxon>Agaricomycotina</taxon>
        <taxon>Agaricomycetes</taxon>
        <taxon>Polyporales</taxon>
        <taxon>Cerrenaceae</taxon>
        <taxon>Cerrena</taxon>
    </lineage>
</organism>
<name>A0AAW0FMI8_9APHY</name>
<gene>
    <name evidence="1" type="ORF">QCA50_016780</name>
</gene>
<keyword evidence="2" id="KW-1185">Reference proteome</keyword>
<protein>
    <submittedName>
        <fullName evidence="1">Uncharacterized protein</fullName>
    </submittedName>
</protein>
<dbReference type="AlphaFoldDB" id="A0AAW0FMI8"/>
<evidence type="ECO:0000313" key="2">
    <source>
        <dbReference type="Proteomes" id="UP001385951"/>
    </source>
</evidence>
<sequence length="59" mass="6451">MSDWRNEGAEVVTSAWWDGSARYGTGEKAETHVLSVVGFEWVLPTLPLLLSSSSDPISQ</sequence>
<accession>A0AAW0FMI8</accession>
<comment type="caution">
    <text evidence="1">The sequence shown here is derived from an EMBL/GenBank/DDBJ whole genome shotgun (WGS) entry which is preliminary data.</text>
</comment>